<name>A0A7G1KSQ3_9NOCA</name>
<accession>A0A7G1KSQ3</accession>
<dbReference type="EMBL" id="AP023396">
    <property type="protein sequence ID" value="BCK58237.1"/>
    <property type="molecule type" value="Genomic_DNA"/>
</dbReference>
<evidence type="ECO:0000313" key="2">
    <source>
        <dbReference type="EMBL" id="BCK58237.1"/>
    </source>
</evidence>
<feature type="chain" id="PRO_5028991769" description="Secreted protein" evidence="1">
    <location>
        <begin position="28"/>
        <end position="90"/>
    </location>
</feature>
<dbReference type="RefSeq" id="WP_187685014.1">
    <property type="nucleotide sequence ID" value="NZ_AP023396.1"/>
</dbReference>
<sequence length="90" mass="8651">MRPSKAGVVAAALTLATIAAATQPAAADEPAPSGPDEIISIDINLLGCSLGAGLGLDLLLALTAGNGSSAVVGSGLATRLRAAGCLPWKS</sequence>
<gene>
    <name evidence="2" type="ORF">NWFMUON74_60090</name>
</gene>
<feature type="signal peptide" evidence="1">
    <location>
        <begin position="1"/>
        <end position="27"/>
    </location>
</feature>
<protein>
    <recommendedName>
        <fullName evidence="4">Secreted protein</fullName>
    </recommendedName>
</protein>
<reference evidence="2 3" key="1">
    <citation type="submission" date="2020-08" db="EMBL/GenBank/DDBJ databases">
        <title>Genome Sequencing of Nocardia wallacei strain FMUON74 and assembly.</title>
        <authorList>
            <person name="Toyokawa M."/>
            <person name="Uesaka K."/>
        </authorList>
    </citation>
    <scope>NUCLEOTIDE SEQUENCE [LARGE SCALE GENOMIC DNA]</scope>
    <source>
        <strain evidence="2 3">FMUON74</strain>
    </source>
</reference>
<keyword evidence="3" id="KW-1185">Reference proteome</keyword>
<dbReference type="AlphaFoldDB" id="A0A7G1KSQ3"/>
<organism evidence="2 3">
    <name type="scientific">Nocardia wallacei</name>
    <dbReference type="NCBI Taxonomy" id="480035"/>
    <lineage>
        <taxon>Bacteria</taxon>
        <taxon>Bacillati</taxon>
        <taxon>Actinomycetota</taxon>
        <taxon>Actinomycetes</taxon>
        <taxon>Mycobacteriales</taxon>
        <taxon>Nocardiaceae</taxon>
        <taxon>Nocardia</taxon>
    </lineage>
</organism>
<dbReference type="Proteomes" id="UP000516173">
    <property type="component" value="Chromosome"/>
</dbReference>
<evidence type="ECO:0008006" key="4">
    <source>
        <dbReference type="Google" id="ProtNLM"/>
    </source>
</evidence>
<dbReference type="GeneID" id="80350429"/>
<evidence type="ECO:0000313" key="3">
    <source>
        <dbReference type="Proteomes" id="UP000516173"/>
    </source>
</evidence>
<proteinExistence type="predicted"/>
<keyword evidence="1" id="KW-0732">Signal</keyword>
<evidence type="ECO:0000256" key="1">
    <source>
        <dbReference type="SAM" id="SignalP"/>
    </source>
</evidence>
<dbReference type="KEGG" id="nwl:NWFMUON74_60090"/>